<keyword evidence="4" id="KW-0968">Cytoplasmic vesicle</keyword>
<protein>
    <submittedName>
        <fullName evidence="6">Clathrin assembly protein</fullName>
    </submittedName>
</protein>
<evidence type="ECO:0000313" key="7">
    <source>
        <dbReference type="Proteomes" id="UP000236161"/>
    </source>
</evidence>
<dbReference type="PANTHER" id="PTHR22951">
    <property type="entry name" value="CLATHRIN ASSEMBLY PROTEIN"/>
    <property type="match status" value="1"/>
</dbReference>
<dbReference type="OrthoDB" id="1932749at2759"/>
<comment type="subcellular location">
    <subcellularLocation>
        <location evidence="1">Cytoplasmic vesicle</location>
        <location evidence="1">Clathrin-coated vesicle</location>
    </subcellularLocation>
    <subcellularLocation>
        <location evidence="2">Golgi apparatus</location>
    </subcellularLocation>
</comment>
<dbReference type="Gene3D" id="1.25.40.90">
    <property type="match status" value="1"/>
</dbReference>
<dbReference type="GO" id="GO:0005905">
    <property type="term" value="C:clathrin-coated pit"/>
    <property type="evidence" value="ECO:0007669"/>
    <property type="project" value="TreeGrafter"/>
</dbReference>
<dbReference type="GO" id="GO:0000149">
    <property type="term" value="F:SNARE binding"/>
    <property type="evidence" value="ECO:0007669"/>
    <property type="project" value="TreeGrafter"/>
</dbReference>
<dbReference type="GO" id="GO:0048268">
    <property type="term" value="P:clathrin coat assembly"/>
    <property type="evidence" value="ECO:0007669"/>
    <property type="project" value="InterPro"/>
</dbReference>
<dbReference type="SUPFAM" id="SSF89009">
    <property type="entry name" value="GAT-like domain"/>
    <property type="match status" value="1"/>
</dbReference>
<keyword evidence="7" id="KW-1185">Reference proteome</keyword>
<dbReference type="GO" id="GO:0005794">
    <property type="term" value="C:Golgi apparatus"/>
    <property type="evidence" value="ECO:0007669"/>
    <property type="project" value="UniProtKB-SubCell"/>
</dbReference>
<dbReference type="InterPro" id="IPR008942">
    <property type="entry name" value="ENTH_VHS"/>
</dbReference>
<dbReference type="GO" id="GO:0006900">
    <property type="term" value="P:vesicle budding from membrane"/>
    <property type="evidence" value="ECO:0007669"/>
    <property type="project" value="TreeGrafter"/>
</dbReference>
<dbReference type="PROSITE" id="PS50942">
    <property type="entry name" value="ENTH"/>
    <property type="match status" value="1"/>
</dbReference>
<dbReference type="EMBL" id="KZ451885">
    <property type="protein sequence ID" value="PKA66737.1"/>
    <property type="molecule type" value="Genomic_DNA"/>
</dbReference>
<dbReference type="GO" id="GO:0005545">
    <property type="term" value="F:1-phosphatidylinositol binding"/>
    <property type="evidence" value="ECO:0007669"/>
    <property type="project" value="InterPro"/>
</dbReference>
<dbReference type="InterPro" id="IPR011417">
    <property type="entry name" value="ANTH_dom"/>
</dbReference>
<evidence type="ECO:0000259" key="5">
    <source>
        <dbReference type="PROSITE" id="PS50942"/>
    </source>
</evidence>
<dbReference type="GO" id="GO:0072583">
    <property type="term" value="P:clathrin-dependent endocytosis"/>
    <property type="evidence" value="ECO:0007669"/>
    <property type="project" value="InterPro"/>
</dbReference>
<dbReference type="SUPFAM" id="SSF48464">
    <property type="entry name" value="ENTH/VHS domain"/>
    <property type="match status" value="1"/>
</dbReference>
<dbReference type="STRING" id="1088818.A0A2I0BG11"/>
<dbReference type="InterPro" id="IPR014712">
    <property type="entry name" value="ANTH_dom_sf"/>
</dbReference>
<proteinExistence type="predicted"/>
<evidence type="ECO:0000256" key="1">
    <source>
        <dbReference type="ARBA" id="ARBA00004132"/>
    </source>
</evidence>
<reference evidence="6 7" key="1">
    <citation type="journal article" date="2017" name="Nature">
        <title>The Apostasia genome and the evolution of orchids.</title>
        <authorList>
            <person name="Zhang G.Q."/>
            <person name="Liu K.W."/>
            <person name="Li Z."/>
            <person name="Lohaus R."/>
            <person name="Hsiao Y.Y."/>
            <person name="Niu S.C."/>
            <person name="Wang J.Y."/>
            <person name="Lin Y.C."/>
            <person name="Xu Q."/>
            <person name="Chen L.J."/>
            <person name="Yoshida K."/>
            <person name="Fujiwara S."/>
            <person name="Wang Z.W."/>
            <person name="Zhang Y.Q."/>
            <person name="Mitsuda N."/>
            <person name="Wang M."/>
            <person name="Liu G.H."/>
            <person name="Pecoraro L."/>
            <person name="Huang H.X."/>
            <person name="Xiao X.J."/>
            <person name="Lin M."/>
            <person name="Wu X.Y."/>
            <person name="Wu W.L."/>
            <person name="Chen Y.Y."/>
            <person name="Chang S.B."/>
            <person name="Sakamoto S."/>
            <person name="Ohme-Takagi M."/>
            <person name="Yagi M."/>
            <person name="Zeng S.J."/>
            <person name="Shen C.Y."/>
            <person name="Yeh C.M."/>
            <person name="Luo Y.B."/>
            <person name="Tsai W.C."/>
            <person name="Van de Peer Y."/>
            <person name="Liu Z.J."/>
        </authorList>
    </citation>
    <scope>NUCLEOTIDE SEQUENCE [LARGE SCALE GENOMIC DNA]</scope>
    <source>
        <strain evidence="7">cv. Shenzhen</strain>
        <tissue evidence="6">Stem</tissue>
    </source>
</reference>
<gene>
    <name evidence="6" type="ORF">AXF42_Ash003392</name>
</gene>
<dbReference type="GO" id="GO:0005546">
    <property type="term" value="F:phosphatidylinositol-4,5-bisphosphate binding"/>
    <property type="evidence" value="ECO:0007669"/>
    <property type="project" value="TreeGrafter"/>
</dbReference>
<keyword evidence="3" id="KW-0333">Golgi apparatus</keyword>
<dbReference type="Gene3D" id="1.20.58.150">
    <property type="entry name" value="ANTH domain"/>
    <property type="match status" value="1"/>
</dbReference>
<organism evidence="6 7">
    <name type="scientific">Apostasia shenzhenica</name>
    <dbReference type="NCBI Taxonomy" id="1088818"/>
    <lineage>
        <taxon>Eukaryota</taxon>
        <taxon>Viridiplantae</taxon>
        <taxon>Streptophyta</taxon>
        <taxon>Embryophyta</taxon>
        <taxon>Tracheophyta</taxon>
        <taxon>Spermatophyta</taxon>
        <taxon>Magnoliopsida</taxon>
        <taxon>Liliopsida</taxon>
        <taxon>Asparagales</taxon>
        <taxon>Orchidaceae</taxon>
        <taxon>Apostasioideae</taxon>
        <taxon>Apostasia</taxon>
    </lineage>
</organism>
<dbReference type="InterPro" id="IPR045192">
    <property type="entry name" value="AP180-like"/>
</dbReference>
<evidence type="ECO:0000256" key="2">
    <source>
        <dbReference type="ARBA" id="ARBA00004555"/>
    </source>
</evidence>
<evidence type="ECO:0000256" key="3">
    <source>
        <dbReference type="ARBA" id="ARBA00023034"/>
    </source>
</evidence>
<evidence type="ECO:0000256" key="4">
    <source>
        <dbReference type="ARBA" id="ARBA00023329"/>
    </source>
</evidence>
<dbReference type="Proteomes" id="UP000236161">
    <property type="component" value="Unassembled WGS sequence"/>
</dbReference>
<dbReference type="AlphaFoldDB" id="A0A2I0BG11"/>
<dbReference type="PANTHER" id="PTHR22951:SF70">
    <property type="entry name" value="OS11G0244600 PROTEIN"/>
    <property type="match status" value="1"/>
</dbReference>
<dbReference type="GO" id="GO:0032050">
    <property type="term" value="F:clathrin heavy chain binding"/>
    <property type="evidence" value="ECO:0007669"/>
    <property type="project" value="TreeGrafter"/>
</dbReference>
<dbReference type="InterPro" id="IPR013809">
    <property type="entry name" value="ENTH"/>
</dbReference>
<dbReference type="Pfam" id="PF07651">
    <property type="entry name" value="ANTH"/>
    <property type="match status" value="1"/>
</dbReference>
<accession>A0A2I0BG11</accession>
<name>A0A2I0BG11_9ASPA</name>
<feature type="domain" description="ENTH" evidence="5">
    <location>
        <begin position="28"/>
        <end position="161"/>
    </location>
</feature>
<dbReference type="GO" id="GO:0030136">
    <property type="term" value="C:clathrin-coated vesicle"/>
    <property type="evidence" value="ECO:0007669"/>
    <property type="project" value="UniProtKB-SubCell"/>
</dbReference>
<evidence type="ECO:0000313" key="6">
    <source>
        <dbReference type="EMBL" id="PKA66737.1"/>
    </source>
</evidence>
<sequence length="372" mass="41286">MKIKFSKLSEAVTSLKQPLARMSKAAVAGGNILSDIEVAIVRSTVYGDQHLPDDRYVNEILFLVSNAPGSITFLARRLSAAIGAAGDSAVALKALALLHRLLRGGDRFFEQDLRILWFSGELRISPRCRSPSVVGYSSFLHERIQWLINQSGKLEPARPPPGDAQAREGEAKELVMYKVSRCQSLLDRVMNCSPEQSRVGLFAFGIVVRESFRVYESFSDGLDILYSSFFALKRSARFSALEIFRKACIQTPKLSEFFDRCKRIITESKNMGYPSVRVITEEEVSALEETMKKNNAETEEAREGGGGGWRRPFSEKLETKISTVWVEFDDGDSEASSMISMAGFDDRSTDVGSDLLLAEGVSSKSNEAMVFL</sequence>